<protein>
    <submittedName>
        <fullName evidence="1">S24/S26 family peptidase</fullName>
    </submittedName>
</protein>
<proteinExistence type="predicted"/>
<dbReference type="Proteomes" id="UP000824082">
    <property type="component" value="Unassembled WGS sequence"/>
</dbReference>
<evidence type="ECO:0000313" key="2">
    <source>
        <dbReference type="Proteomes" id="UP000824082"/>
    </source>
</evidence>
<reference evidence="1" key="1">
    <citation type="submission" date="2020-10" db="EMBL/GenBank/DDBJ databases">
        <authorList>
            <person name="Gilroy R."/>
        </authorList>
    </citation>
    <scope>NUCLEOTIDE SEQUENCE</scope>
    <source>
        <strain evidence="1">4509</strain>
    </source>
</reference>
<organism evidence="1 2">
    <name type="scientific">Candidatus Egerieicola faecale</name>
    <dbReference type="NCBI Taxonomy" id="2840774"/>
    <lineage>
        <taxon>Bacteria</taxon>
        <taxon>Bacillati</taxon>
        <taxon>Bacillota</taxon>
        <taxon>Clostridia</taxon>
        <taxon>Eubacteriales</taxon>
        <taxon>Oscillospiraceae</taxon>
        <taxon>Oscillospiraceae incertae sedis</taxon>
        <taxon>Candidatus Egerieicola</taxon>
    </lineage>
</organism>
<accession>A0A9D1LKK2</accession>
<name>A0A9D1LKK2_9FIRM</name>
<sequence>MSGLRQKNVRLAQLDPLIRQLLEAGQQVKFTPHGSSMLPMLRDGKDTVTLTKQEGKLKKYDIPLYQRPQGGYVLHRVVGENQKGYLLCGDHQTALEEGVTDEQVIGVVCAFTRKGKEYTVTQTGYRLYARLWVAIRPLRRLVMGGLRRLARLYTGGKKEKKDG</sequence>
<comment type="caution">
    <text evidence="1">The sequence shown here is derived from an EMBL/GenBank/DDBJ whole genome shotgun (WGS) entry which is preliminary data.</text>
</comment>
<reference evidence="1" key="2">
    <citation type="journal article" date="2021" name="PeerJ">
        <title>Extensive microbial diversity within the chicken gut microbiome revealed by metagenomics and culture.</title>
        <authorList>
            <person name="Gilroy R."/>
            <person name="Ravi A."/>
            <person name="Getino M."/>
            <person name="Pursley I."/>
            <person name="Horton D.L."/>
            <person name="Alikhan N.F."/>
            <person name="Baker D."/>
            <person name="Gharbi K."/>
            <person name="Hall N."/>
            <person name="Watson M."/>
            <person name="Adriaenssens E.M."/>
            <person name="Foster-Nyarko E."/>
            <person name="Jarju S."/>
            <person name="Secka A."/>
            <person name="Antonio M."/>
            <person name="Oren A."/>
            <person name="Chaudhuri R.R."/>
            <person name="La Ragione R."/>
            <person name="Hildebrand F."/>
            <person name="Pallen M.J."/>
        </authorList>
    </citation>
    <scope>NUCLEOTIDE SEQUENCE</scope>
    <source>
        <strain evidence="1">4509</strain>
    </source>
</reference>
<dbReference type="EMBL" id="DVMX01000112">
    <property type="protein sequence ID" value="HIU42027.1"/>
    <property type="molecule type" value="Genomic_DNA"/>
</dbReference>
<dbReference type="AlphaFoldDB" id="A0A9D1LKK2"/>
<evidence type="ECO:0000313" key="1">
    <source>
        <dbReference type="EMBL" id="HIU42027.1"/>
    </source>
</evidence>
<dbReference type="CDD" id="cd06462">
    <property type="entry name" value="Peptidase_S24_S26"/>
    <property type="match status" value="1"/>
</dbReference>
<gene>
    <name evidence="1" type="ORF">IAD19_05685</name>
</gene>